<keyword evidence="2" id="KW-0812">Transmembrane</keyword>
<evidence type="ECO:0000256" key="1">
    <source>
        <dbReference type="SAM" id="MobiDB-lite"/>
    </source>
</evidence>
<keyword evidence="4" id="KW-1185">Reference proteome</keyword>
<protein>
    <submittedName>
        <fullName evidence="3">Membrane protein</fullName>
    </submittedName>
</protein>
<feature type="compositionally biased region" description="Low complexity" evidence="1">
    <location>
        <begin position="176"/>
        <end position="188"/>
    </location>
</feature>
<feature type="region of interest" description="Disordered" evidence="1">
    <location>
        <begin position="161"/>
        <end position="188"/>
    </location>
</feature>
<evidence type="ECO:0000256" key="2">
    <source>
        <dbReference type="SAM" id="Phobius"/>
    </source>
</evidence>
<dbReference type="EMBL" id="BMGC01000017">
    <property type="protein sequence ID" value="GGB35670.1"/>
    <property type="molecule type" value="Genomic_DNA"/>
</dbReference>
<dbReference type="Pfam" id="PF07332">
    <property type="entry name" value="Phage_holin_3_6"/>
    <property type="match status" value="1"/>
</dbReference>
<reference evidence="3" key="1">
    <citation type="journal article" date="2014" name="Int. J. Syst. Evol. Microbiol.">
        <title>Complete genome sequence of Corynebacterium casei LMG S-19264T (=DSM 44701T), isolated from a smear-ripened cheese.</title>
        <authorList>
            <consortium name="US DOE Joint Genome Institute (JGI-PGF)"/>
            <person name="Walter F."/>
            <person name="Albersmeier A."/>
            <person name="Kalinowski J."/>
            <person name="Ruckert C."/>
        </authorList>
    </citation>
    <scope>NUCLEOTIDE SEQUENCE</scope>
    <source>
        <strain evidence="3">CGMCC 1.12827</strain>
    </source>
</reference>
<evidence type="ECO:0000313" key="4">
    <source>
        <dbReference type="Proteomes" id="UP000621454"/>
    </source>
</evidence>
<feature type="compositionally biased region" description="Polar residues" evidence="1">
    <location>
        <begin position="26"/>
        <end position="35"/>
    </location>
</feature>
<sequence>MTHMPARGFESYEGTTVNLDDRPTTGAPSTVSSIPLSEPGVKSNGEQSIGHLVKNASAQVSTLVRAEVALAKAEAIEEAKKAAIGSILTIIAGVIALYASFFFFYFIGELLSEWLPRWASFGIVFLILLVITIAAAIGGVILFKKITGPKKTIASVKETSQILPGKGDHSATGEHASSSGSKGASATK</sequence>
<keyword evidence="2" id="KW-1133">Transmembrane helix</keyword>
<reference evidence="3" key="2">
    <citation type="submission" date="2020-09" db="EMBL/GenBank/DDBJ databases">
        <authorList>
            <person name="Sun Q."/>
            <person name="Zhou Y."/>
        </authorList>
    </citation>
    <scope>NUCLEOTIDE SEQUENCE</scope>
    <source>
        <strain evidence="3">CGMCC 1.12827</strain>
    </source>
</reference>
<feature type="region of interest" description="Disordered" evidence="1">
    <location>
        <begin position="1"/>
        <end position="41"/>
    </location>
</feature>
<keyword evidence="2" id="KW-0472">Membrane</keyword>
<evidence type="ECO:0000313" key="3">
    <source>
        <dbReference type="EMBL" id="GGB35670.1"/>
    </source>
</evidence>
<dbReference type="Proteomes" id="UP000621454">
    <property type="component" value="Unassembled WGS sequence"/>
</dbReference>
<dbReference type="InterPro" id="IPR009937">
    <property type="entry name" value="Phage_holin_3_6"/>
</dbReference>
<accession>A0A916T9D8</accession>
<organism evidence="3 4">
    <name type="scientific">Gordonia jinhuaensis</name>
    <dbReference type="NCBI Taxonomy" id="1517702"/>
    <lineage>
        <taxon>Bacteria</taxon>
        <taxon>Bacillati</taxon>
        <taxon>Actinomycetota</taxon>
        <taxon>Actinomycetes</taxon>
        <taxon>Mycobacteriales</taxon>
        <taxon>Gordoniaceae</taxon>
        <taxon>Gordonia</taxon>
    </lineage>
</organism>
<proteinExistence type="predicted"/>
<comment type="caution">
    <text evidence="3">The sequence shown here is derived from an EMBL/GenBank/DDBJ whole genome shotgun (WGS) entry which is preliminary data.</text>
</comment>
<feature type="transmembrane region" description="Helical" evidence="2">
    <location>
        <begin position="119"/>
        <end position="143"/>
    </location>
</feature>
<feature type="transmembrane region" description="Helical" evidence="2">
    <location>
        <begin position="82"/>
        <end position="107"/>
    </location>
</feature>
<name>A0A916T9D8_9ACTN</name>
<dbReference type="AlphaFoldDB" id="A0A916T9D8"/>
<gene>
    <name evidence="3" type="ORF">GCM10011489_24630</name>
</gene>